<gene>
    <name evidence="13" type="primary">LOC111317829</name>
</gene>
<evidence type="ECO:0000256" key="2">
    <source>
        <dbReference type="ARBA" id="ARBA00022670"/>
    </source>
</evidence>
<dbReference type="PROSITE" id="PS00640">
    <property type="entry name" value="THIOL_PROTEASE_ASN"/>
    <property type="match status" value="1"/>
</dbReference>
<evidence type="ECO:0000256" key="7">
    <source>
        <dbReference type="ARBA" id="ARBA00023157"/>
    </source>
</evidence>
<dbReference type="Pfam" id="PF08246">
    <property type="entry name" value="Inhibitor_I29"/>
    <property type="match status" value="1"/>
</dbReference>
<evidence type="ECO:0000256" key="4">
    <source>
        <dbReference type="ARBA" id="ARBA00022801"/>
    </source>
</evidence>
<evidence type="ECO:0000256" key="1">
    <source>
        <dbReference type="ARBA" id="ARBA00008455"/>
    </source>
</evidence>
<evidence type="ECO:0000256" key="3">
    <source>
        <dbReference type="ARBA" id="ARBA00022729"/>
    </source>
</evidence>
<keyword evidence="2" id="KW-0645">Protease</keyword>
<feature type="chain" id="PRO_5027669897" evidence="9">
    <location>
        <begin position="22"/>
        <end position="367"/>
    </location>
</feature>
<evidence type="ECO:0000313" key="13">
    <source>
        <dbReference type="RefSeq" id="XP_022776037.1"/>
    </source>
</evidence>
<sequence>MRRVHVLVVFSLALVMGIAEGFDFQETDIASEESLWDLYERWRSQYTVTDHTVTSRSLDDKNKRFNVFKQNVMYVHDTNKKDKPYKLKLNKFADMTNLEFRKTYAGSKIKHHRMLHGKSLGTGSFMYENVDSVPKSVDWRKKGAVTAVKDQGQCGSCWAFSAVVAVEGINQIKTNKLVSLSEQVLIDCDTEENQGCNGGLMDVAFDFIKKKGGITTEANYPYKGEDGRCDVSKMNSPAVSIDGHEDVPANNEDALLKAVAHQPVSVAIDAGGSDFQFYSEGVFTGTCSTELNHGVAAVGYGTTLDGTKYWIVKNSWGSEWGEKGYIRMERGIKEKEGLCGIAMDASYPVKNSSSNPKGPSDYPKDEL</sequence>
<protein>
    <submittedName>
        <fullName evidence="13">Vignain-like</fullName>
    </submittedName>
</protein>
<feature type="domain" description="Cathepsin propeptide inhibitor" evidence="11">
    <location>
        <begin position="39"/>
        <end position="100"/>
    </location>
</feature>
<keyword evidence="6" id="KW-0865">Zymogen</keyword>
<dbReference type="FunFam" id="3.90.70.10:FF:000023">
    <property type="entry name" value="Senescence-specific cysteine protease SAG39"/>
    <property type="match status" value="1"/>
</dbReference>
<dbReference type="GO" id="GO:0008234">
    <property type="term" value="F:cysteine-type peptidase activity"/>
    <property type="evidence" value="ECO:0007669"/>
    <property type="project" value="UniProtKB-KW"/>
</dbReference>
<keyword evidence="5" id="KW-0788">Thiol protease</keyword>
<keyword evidence="4" id="KW-0378">Hydrolase</keyword>
<dbReference type="PANTHER" id="PTHR12411">
    <property type="entry name" value="CYSTEINE PROTEASE FAMILY C1-RELATED"/>
    <property type="match status" value="1"/>
</dbReference>
<dbReference type="PROSITE" id="PS00139">
    <property type="entry name" value="THIOL_PROTEASE_CYS"/>
    <property type="match status" value="1"/>
</dbReference>
<dbReference type="SUPFAM" id="SSF54001">
    <property type="entry name" value="Cysteine proteinases"/>
    <property type="match status" value="1"/>
</dbReference>
<dbReference type="PROSITE" id="PS00639">
    <property type="entry name" value="THIOL_PROTEASE_HIS"/>
    <property type="match status" value="1"/>
</dbReference>
<dbReference type="AlphaFoldDB" id="A0A6P6BG09"/>
<dbReference type="InterPro" id="IPR013128">
    <property type="entry name" value="Peptidase_C1A"/>
</dbReference>
<evidence type="ECO:0000256" key="8">
    <source>
        <dbReference type="SAM" id="MobiDB-lite"/>
    </source>
</evidence>
<dbReference type="InterPro" id="IPR038765">
    <property type="entry name" value="Papain-like_cys_pep_sf"/>
</dbReference>
<dbReference type="GO" id="GO:0006508">
    <property type="term" value="P:proteolysis"/>
    <property type="evidence" value="ECO:0007669"/>
    <property type="project" value="UniProtKB-KW"/>
</dbReference>
<dbReference type="GeneID" id="111317829"/>
<dbReference type="InterPro" id="IPR025660">
    <property type="entry name" value="Pept_his_AS"/>
</dbReference>
<dbReference type="RefSeq" id="XP_022776037.1">
    <property type="nucleotide sequence ID" value="XM_022920302.1"/>
</dbReference>
<evidence type="ECO:0000259" key="10">
    <source>
        <dbReference type="SMART" id="SM00645"/>
    </source>
</evidence>
<feature type="domain" description="Peptidase C1A papain C-terminal" evidence="10">
    <location>
        <begin position="133"/>
        <end position="349"/>
    </location>
</feature>
<dbReference type="InterPro" id="IPR025661">
    <property type="entry name" value="Pept_asp_AS"/>
</dbReference>
<evidence type="ECO:0000259" key="11">
    <source>
        <dbReference type="SMART" id="SM00848"/>
    </source>
</evidence>
<reference evidence="13" key="1">
    <citation type="submission" date="2025-08" db="UniProtKB">
        <authorList>
            <consortium name="RefSeq"/>
        </authorList>
    </citation>
    <scope>IDENTIFICATION</scope>
    <source>
        <tissue evidence="13">Fruit stalk</tissue>
    </source>
</reference>
<name>A0A6P6BG09_DURZI</name>
<keyword evidence="3 9" id="KW-0732">Signal</keyword>
<comment type="similarity">
    <text evidence="1">Belongs to the peptidase C1 family.</text>
</comment>
<dbReference type="Proteomes" id="UP000515121">
    <property type="component" value="Unplaced"/>
</dbReference>
<evidence type="ECO:0000313" key="12">
    <source>
        <dbReference type="Proteomes" id="UP000515121"/>
    </source>
</evidence>
<dbReference type="Pfam" id="PF00112">
    <property type="entry name" value="Peptidase_C1"/>
    <property type="match status" value="1"/>
</dbReference>
<dbReference type="InterPro" id="IPR000169">
    <property type="entry name" value="Pept_cys_AS"/>
</dbReference>
<proteinExistence type="inferred from homology"/>
<organism evidence="12 13">
    <name type="scientific">Durio zibethinus</name>
    <name type="common">Durian</name>
    <dbReference type="NCBI Taxonomy" id="66656"/>
    <lineage>
        <taxon>Eukaryota</taxon>
        <taxon>Viridiplantae</taxon>
        <taxon>Streptophyta</taxon>
        <taxon>Embryophyta</taxon>
        <taxon>Tracheophyta</taxon>
        <taxon>Spermatophyta</taxon>
        <taxon>Magnoliopsida</taxon>
        <taxon>eudicotyledons</taxon>
        <taxon>Gunneridae</taxon>
        <taxon>Pentapetalae</taxon>
        <taxon>rosids</taxon>
        <taxon>malvids</taxon>
        <taxon>Malvales</taxon>
        <taxon>Malvaceae</taxon>
        <taxon>Helicteroideae</taxon>
        <taxon>Durio</taxon>
    </lineage>
</organism>
<feature type="signal peptide" evidence="9">
    <location>
        <begin position="1"/>
        <end position="21"/>
    </location>
</feature>
<feature type="region of interest" description="Disordered" evidence="8">
    <location>
        <begin position="346"/>
        <end position="367"/>
    </location>
</feature>
<evidence type="ECO:0000256" key="6">
    <source>
        <dbReference type="ARBA" id="ARBA00023145"/>
    </source>
</evidence>
<dbReference type="SMART" id="SM00645">
    <property type="entry name" value="Pept_C1"/>
    <property type="match status" value="1"/>
</dbReference>
<keyword evidence="7" id="KW-1015">Disulfide bond</keyword>
<accession>A0A6P6BG09</accession>
<dbReference type="SMART" id="SM00848">
    <property type="entry name" value="Inhibitor_I29"/>
    <property type="match status" value="1"/>
</dbReference>
<keyword evidence="12" id="KW-1185">Reference proteome</keyword>
<dbReference type="PRINTS" id="PR00705">
    <property type="entry name" value="PAPAIN"/>
</dbReference>
<dbReference type="KEGG" id="dzi:111317829"/>
<dbReference type="OrthoDB" id="10253408at2759"/>
<dbReference type="CDD" id="cd02248">
    <property type="entry name" value="Peptidase_C1A"/>
    <property type="match status" value="1"/>
</dbReference>
<dbReference type="InterPro" id="IPR039417">
    <property type="entry name" value="Peptidase_C1A_papain-like"/>
</dbReference>
<evidence type="ECO:0000256" key="5">
    <source>
        <dbReference type="ARBA" id="ARBA00022807"/>
    </source>
</evidence>
<evidence type="ECO:0000256" key="9">
    <source>
        <dbReference type="SAM" id="SignalP"/>
    </source>
</evidence>
<dbReference type="InterPro" id="IPR000668">
    <property type="entry name" value="Peptidase_C1A_C"/>
</dbReference>
<dbReference type="InterPro" id="IPR013201">
    <property type="entry name" value="Prot_inhib_I29"/>
</dbReference>
<dbReference type="Gene3D" id="3.90.70.10">
    <property type="entry name" value="Cysteine proteinases"/>
    <property type="match status" value="1"/>
</dbReference>